<name>A0A8G1UP75_9ACTN</name>
<gene>
    <name evidence="2" type="ORF">EDD39_3444</name>
</gene>
<feature type="compositionally biased region" description="Low complexity" evidence="1">
    <location>
        <begin position="396"/>
        <end position="407"/>
    </location>
</feature>
<dbReference type="OrthoDB" id="3970633at2"/>
<reference evidence="2 3" key="1">
    <citation type="submission" date="2018-11" db="EMBL/GenBank/DDBJ databases">
        <title>Sequencing the genomes of 1000 actinobacteria strains.</title>
        <authorList>
            <person name="Klenk H.-P."/>
        </authorList>
    </citation>
    <scope>NUCLEOTIDE SEQUENCE [LARGE SCALE GENOMIC DNA]</scope>
    <source>
        <strain evidence="2 3">DSM 44780</strain>
    </source>
</reference>
<dbReference type="RefSeq" id="WP_123557031.1">
    <property type="nucleotide sequence ID" value="NZ_RJVJ01000001.1"/>
</dbReference>
<evidence type="ECO:0000313" key="2">
    <source>
        <dbReference type="EMBL" id="ROR45227.1"/>
    </source>
</evidence>
<sequence length="821" mass="82018">MTQDGFAAADRITATLDAACAALLGSRATHYQADALTAFRHSEHPAAKALFGLRISQIGPGLLAVPKLGTVVEVSSVRRPNAAAGREAVPVLAQRFGASALGLTDVPSAAALRLSVDPVGLDDETVAGFTPALAALAEPRTTVAPDELSTGSGVEARLVVPPAFHTLTVRGSGNALSAHLAETAEEVFSGGTPAERNDFAVVAAMLAEHFAAADVAYAGVGALLVNGRRSRVSLVVSTVQCSQPIQELAVDLSTERPYAEVWTVLLPSGPAALLVETRAVPALKELRDEDPSGRVVSTVVEAFLPMPDGATVLTVQLTTSDPEDWDVYTEVFADLLCTVQLAWDGVSVAPTPVPVGRALPAQPAAAPPAAPAPTPVPAQAQAPAPTASPAPPVQVPVPVAAPEQPESTPGTAVRVPPSDFNPFGTPAPGDLPAQSTASPVLASTDAFAAPAPSSPIDEDEEPKGRLVKVPPADFNPFAAAAPAPAPAAPAAPAAAADPFAGSDPFGAAAPALAAPAPAEEPEEADPTKGRLVKVPPADFNPFASLTPAPATAAPAAPTAPAAAADPFAGSDPFGAPAAPAPAAPEPPQEPEEADPTKGRLVKVPPADFNPFAAAAPAAPSAGQAEEPEEADPTKGRLVKVPPADFNPFAAAAPAPAAPAAPAAPVPAPAAPAPAPAPRPAAADPFGTTLSSEPSDPFGTVTTPTAAPAPAPAANIPPRPSAPPIVPAPAAEPEEADPTKGRLVKVPPADFNPFAAAAPAAPAAGQAEEPEEADPTKGRLVKVPPPDFNPFGAAAPSAPAPAQPRPRRPRPRPRPAPSADPP</sequence>
<feature type="region of interest" description="Disordered" evidence="1">
    <location>
        <begin position="361"/>
        <end position="821"/>
    </location>
</feature>
<evidence type="ECO:0000256" key="1">
    <source>
        <dbReference type="SAM" id="MobiDB-lite"/>
    </source>
</evidence>
<feature type="compositionally biased region" description="Pro residues" evidence="1">
    <location>
        <begin position="655"/>
        <end position="678"/>
    </location>
</feature>
<organism evidence="2 3">
    <name type="scientific">Kitasatospora cineracea</name>
    <dbReference type="NCBI Taxonomy" id="88074"/>
    <lineage>
        <taxon>Bacteria</taxon>
        <taxon>Bacillati</taxon>
        <taxon>Actinomycetota</taxon>
        <taxon>Actinomycetes</taxon>
        <taxon>Kitasatosporales</taxon>
        <taxon>Streptomycetaceae</taxon>
        <taxon>Kitasatospora</taxon>
    </lineage>
</organism>
<feature type="compositionally biased region" description="Low complexity" evidence="1">
    <location>
        <begin position="641"/>
        <end position="654"/>
    </location>
</feature>
<dbReference type="Proteomes" id="UP000267408">
    <property type="component" value="Unassembled WGS sequence"/>
</dbReference>
<accession>A0A8G1UP75</accession>
<feature type="compositionally biased region" description="Low complexity" evidence="1">
    <location>
        <begin position="490"/>
        <end position="500"/>
    </location>
</feature>
<protein>
    <submittedName>
        <fullName evidence="2">Uncharacterized protein</fullName>
    </submittedName>
</protein>
<feature type="compositionally biased region" description="Low complexity" evidence="1">
    <location>
        <begin position="604"/>
        <end position="624"/>
    </location>
</feature>
<feature type="compositionally biased region" description="Low complexity" evidence="1">
    <location>
        <begin position="746"/>
        <end position="766"/>
    </location>
</feature>
<feature type="compositionally biased region" description="Pro residues" evidence="1">
    <location>
        <begin position="386"/>
        <end position="395"/>
    </location>
</feature>
<evidence type="ECO:0000313" key="3">
    <source>
        <dbReference type="Proteomes" id="UP000267408"/>
    </source>
</evidence>
<feature type="compositionally biased region" description="Low complexity" evidence="1">
    <location>
        <begin position="507"/>
        <end position="517"/>
    </location>
</feature>
<feature type="compositionally biased region" description="Low complexity" evidence="1">
    <location>
        <begin position="546"/>
        <end position="564"/>
    </location>
</feature>
<feature type="compositionally biased region" description="Low complexity" evidence="1">
    <location>
        <begin position="470"/>
        <end position="482"/>
    </location>
</feature>
<feature type="compositionally biased region" description="Pro residues" evidence="1">
    <location>
        <begin position="706"/>
        <end position="726"/>
    </location>
</feature>
<feature type="compositionally biased region" description="Pro residues" evidence="1">
    <location>
        <begin position="365"/>
        <end position="376"/>
    </location>
</feature>
<proteinExistence type="predicted"/>
<feature type="compositionally biased region" description="Pro residues" evidence="1">
    <location>
        <begin position="578"/>
        <end position="587"/>
    </location>
</feature>
<comment type="caution">
    <text evidence="2">The sequence shown here is derived from an EMBL/GenBank/DDBJ whole genome shotgun (WGS) entry which is preliminary data.</text>
</comment>
<dbReference type="EMBL" id="RJVJ01000001">
    <property type="protein sequence ID" value="ROR45227.1"/>
    <property type="molecule type" value="Genomic_DNA"/>
</dbReference>
<dbReference type="AlphaFoldDB" id="A0A8G1UP75"/>